<dbReference type="AlphaFoldDB" id="A0AA45WY69"/>
<dbReference type="PANTHER" id="PTHR22916">
    <property type="entry name" value="GLYCOSYLTRANSFERASE"/>
    <property type="match status" value="1"/>
</dbReference>
<dbReference type="SMART" id="SM00028">
    <property type="entry name" value="TPR"/>
    <property type="match status" value="2"/>
</dbReference>
<dbReference type="InterPro" id="IPR019734">
    <property type="entry name" value="TPR_rpt"/>
</dbReference>
<proteinExistence type="predicted"/>
<accession>A0AA45WY69</accession>
<feature type="repeat" description="TPR" evidence="1">
    <location>
        <begin position="313"/>
        <end position="346"/>
    </location>
</feature>
<dbReference type="SUPFAM" id="SSF53448">
    <property type="entry name" value="Nucleotide-diphospho-sugar transferases"/>
    <property type="match status" value="1"/>
</dbReference>
<keyword evidence="1" id="KW-0802">TPR repeat</keyword>
<dbReference type="EMBL" id="FXUF01000015">
    <property type="protein sequence ID" value="SMP67506.1"/>
    <property type="molecule type" value="Genomic_DNA"/>
</dbReference>
<evidence type="ECO:0000313" key="3">
    <source>
        <dbReference type="EMBL" id="SMP67506.1"/>
    </source>
</evidence>
<reference evidence="3" key="1">
    <citation type="submission" date="2017-05" db="EMBL/GenBank/DDBJ databases">
        <authorList>
            <person name="Varghese N."/>
            <person name="Submissions S."/>
        </authorList>
    </citation>
    <scope>NUCLEOTIDE SEQUENCE</scope>
    <source>
        <strain evidence="3">Su22</strain>
    </source>
</reference>
<evidence type="ECO:0000259" key="2">
    <source>
        <dbReference type="Pfam" id="PF00535"/>
    </source>
</evidence>
<sequence>MKPLVSVVIPVYNGEKYVAKAIKSVLNQTYTHLELIIIDDGSQDRTSDIVSSIKDKRIKYYYQKNGGEASARNLGLRMSNSELIAFLDADDLYRQDKLERQVQALRENADCGFTYCSVDIIDADDHKCYSIDADVDFKHRQDMLAYLLYRQFMPATASMMIKRECLNEDVYYSEQYTHAVDYFFSIRLLMNTKGCYQEDRLYQYRRHGENLTNNHMKQKLCENSIVRELGVERIAEIVNESFFDKQEKVLLLSKIYYKVGLTELSRNHLSNIHRDKWDFEFHFHAGVCAYSDGEYEEAAQYFKVALLIDAQKPEAFNNLGCCKMKLGMVNEATERFKMAYDLNKDYIDPQQNLVSVSLNGQEMRLTERVLRKSLTKY</sequence>
<protein>
    <submittedName>
        <fullName evidence="3">Glycosyltransferase involved in cell wall bisynthesis</fullName>
    </submittedName>
</protein>
<gene>
    <name evidence="3" type="ORF">SAMN06296020_11589</name>
</gene>
<organism evidence="3 4">
    <name type="scientific">Anoxynatronum buryatiense</name>
    <dbReference type="NCBI Taxonomy" id="489973"/>
    <lineage>
        <taxon>Bacteria</taxon>
        <taxon>Bacillati</taxon>
        <taxon>Bacillota</taxon>
        <taxon>Clostridia</taxon>
        <taxon>Eubacteriales</taxon>
        <taxon>Clostridiaceae</taxon>
        <taxon>Anoxynatronum</taxon>
    </lineage>
</organism>
<dbReference type="PROSITE" id="PS50005">
    <property type="entry name" value="TPR"/>
    <property type="match status" value="2"/>
</dbReference>
<dbReference type="Gene3D" id="3.90.550.10">
    <property type="entry name" value="Spore Coat Polysaccharide Biosynthesis Protein SpsA, Chain A"/>
    <property type="match status" value="1"/>
</dbReference>
<dbReference type="InterPro" id="IPR029044">
    <property type="entry name" value="Nucleotide-diphossugar_trans"/>
</dbReference>
<feature type="domain" description="Glycosyltransferase 2-like" evidence="2">
    <location>
        <begin position="6"/>
        <end position="125"/>
    </location>
</feature>
<dbReference type="SUPFAM" id="SSF48452">
    <property type="entry name" value="TPR-like"/>
    <property type="match status" value="1"/>
</dbReference>
<dbReference type="InterPro" id="IPR011990">
    <property type="entry name" value="TPR-like_helical_dom_sf"/>
</dbReference>
<evidence type="ECO:0000256" key="1">
    <source>
        <dbReference type="PROSITE-ProRule" id="PRU00339"/>
    </source>
</evidence>
<evidence type="ECO:0000313" key="4">
    <source>
        <dbReference type="Proteomes" id="UP001158066"/>
    </source>
</evidence>
<dbReference type="PANTHER" id="PTHR22916:SF3">
    <property type="entry name" value="UDP-GLCNAC:BETAGAL BETA-1,3-N-ACETYLGLUCOSAMINYLTRANSFERASE-LIKE PROTEIN 1"/>
    <property type="match status" value="1"/>
</dbReference>
<feature type="repeat" description="TPR" evidence="1">
    <location>
        <begin position="279"/>
        <end position="312"/>
    </location>
</feature>
<name>A0AA45WY69_9CLOT</name>
<dbReference type="GO" id="GO:0016758">
    <property type="term" value="F:hexosyltransferase activity"/>
    <property type="evidence" value="ECO:0007669"/>
    <property type="project" value="UniProtKB-ARBA"/>
</dbReference>
<dbReference type="Gene3D" id="1.25.40.10">
    <property type="entry name" value="Tetratricopeptide repeat domain"/>
    <property type="match status" value="1"/>
</dbReference>
<dbReference type="RefSeq" id="WP_283410409.1">
    <property type="nucleotide sequence ID" value="NZ_FXUF01000015.1"/>
</dbReference>
<comment type="caution">
    <text evidence="3">The sequence shown here is derived from an EMBL/GenBank/DDBJ whole genome shotgun (WGS) entry which is preliminary data.</text>
</comment>
<dbReference type="Proteomes" id="UP001158066">
    <property type="component" value="Unassembled WGS sequence"/>
</dbReference>
<dbReference type="InterPro" id="IPR001173">
    <property type="entry name" value="Glyco_trans_2-like"/>
</dbReference>
<keyword evidence="4" id="KW-1185">Reference proteome</keyword>
<dbReference type="Pfam" id="PF00535">
    <property type="entry name" value="Glycos_transf_2"/>
    <property type="match status" value="1"/>
</dbReference>